<evidence type="ECO:0000313" key="20">
    <source>
        <dbReference type="EMBL" id="KAJ7964577.1"/>
    </source>
</evidence>
<dbReference type="Gene3D" id="3.40.605.10">
    <property type="entry name" value="Aldehyde Dehydrogenase, Chain A, domain 1"/>
    <property type="match status" value="1"/>
</dbReference>
<dbReference type="GO" id="GO:0004349">
    <property type="term" value="F:glutamate 5-kinase activity"/>
    <property type="evidence" value="ECO:0007669"/>
    <property type="project" value="UniProtKB-UniRule"/>
</dbReference>
<dbReference type="InterPro" id="IPR001057">
    <property type="entry name" value="Glu/AcGlu_kinase"/>
</dbReference>
<dbReference type="HAMAP" id="MF_00412">
    <property type="entry name" value="ProA"/>
    <property type="match status" value="1"/>
</dbReference>
<comment type="catalytic activity">
    <reaction evidence="16 17">
        <text>L-glutamate + ATP = L-glutamyl 5-phosphate + ADP</text>
        <dbReference type="Rhea" id="RHEA:14877"/>
        <dbReference type="ChEBI" id="CHEBI:29985"/>
        <dbReference type="ChEBI" id="CHEBI:30616"/>
        <dbReference type="ChEBI" id="CHEBI:58274"/>
        <dbReference type="ChEBI" id="CHEBI:456216"/>
        <dbReference type="EC" id="2.7.2.11"/>
    </reaction>
</comment>
<dbReference type="Proteomes" id="UP001163823">
    <property type="component" value="Chromosome 6"/>
</dbReference>
<evidence type="ECO:0000256" key="12">
    <source>
        <dbReference type="ARBA" id="ARBA00022857"/>
    </source>
</evidence>
<proteinExistence type="inferred from homology"/>
<dbReference type="InterPro" id="IPR000965">
    <property type="entry name" value="GPR_dom"/>
</dbReference>
<keyword evidence="13 17" id="KW-0560">Oxidoreductase</keyword>
<dbReference type="InterPro" id="IPR005766">
    <property type="entry name" value="P5_carboxy_syn"/>
</dbReference>
<dbReference type="PRINTS" id="PR00474">
    <property type="entry name" value="GLU5KINASE"/>
</dbReference>
<comment type="pathway">
    <text evidence="2 17">Amino-acid biosynthesis; L-proline biosynthesis; L-glutamate 5-semialdehyde from L-glutamate: step 2/2.</text>
</comment>
<dbReference type="EMBL" id="JARAOO010000006">
    <property type="protein sequence ID" value="KAJ7964577.1"/>
    <property type="molecule type" value="Genomic_DNA"/>
</dbReference>
<evidence type="ECO:0000256" key="13">
    <source>
        <dbReference type="ARBA" id="ARBA00023002"/>
    </source>
</evidence>
<protein>
    <recommendedName>
        <fullName evidence="17">Delta-1-pyrroline-5-carboxylate synthase</fullName>
    </recommendedName>
    <domain>
        <recommendedName>
            <fullName evidence="17">Glutamate 5-kinase</fullName>
            <shortName evidence="17">GK</shortName>
            <ecNumber evidence="17">2.7.2.11</ecNumber>
        </recommendedName>
        <alternativeName>
            <fullName evidence="17">Gamma-glutamyl kinase</fullName>
        </alternativeName>
    </domain>
    <domain>
        <recommendedName>
            <fullName evidence="17">Gamma-glutamyl phosphate reductase</fullName>
            <shortName evidence="17">GPR</shortName>
            <ecNumber evidence="17">1.2.1.41</ecNumber>
        </recommendedName>
        <alternativeName>
            <fullName evidence="17">Glutamate-5-semialdehyde dehydrogenase</fullName>
        </alternativeName>
        <alternativeName>
            <fullName evidence="17">Glutamyl-gamma-semialdehyde dehydrogenase</fullName>
        </alternativeName>
    </domain>
</protein>
<keyword evidence="8 17" id="KW-0808">Transferase</keyword>
<dbReference type="PIRSF" id="PIRSF036429">
    <property type="entry name" value="P5C_syn"/>
    <property type="match status" value="1"/>
</dbReference>
<evidence type="ECO:0000256" key="2">
    <source>
        <dbReference type="ARBA" id="ARBA00004985"/>
    </source>
</evidence>
<dbReference type="NCBIfam" id="TIGR01092">
    <property type="entry name" value="P5CS"/>
    <property type="match status" value="1"/>
</dbReference>
<evidence type="ECO:0000256" key="1">
    <source>
        <dbReference type="ARBA" id="ARBA00003492"/>
    </source>
</evidence>
<dbReference type="InterPro" id="IPR020593">
    <property type="entry name" value="G-glutamylP_reductase_CS"/>
</dbReference>
<dbReference type="FunFam" id="3.40.1160.10:FF:000013">
    <property type="entry name" value="Delta-1-pyrroline-5-carboxylate synthase"/>
    <property type="match status" value="1"/>
</dbReference>
<evidence type="ECO:0000256" key="5">
    <source>
        <dbReference type="ARBA" id="ARBA00009302"/>
    </source>
</evidence>
<sequence length="715" mass="77424">MDSVDSSRAFVKDVKRIVIKVGTAVVTRNDGRLALGRLGALCEQLKELNSLGYDVIMVSSGAVGLGRQRLRYRRLVNSSFADLQKPQLELDGKACAAVGQNSLMALYDSLFSQLDVTSAQLLVTDNDFRDKDFRRQLSETLKSLLSSKVIPIFNENDAVSTRKAPYEDSSGIFWDNDSLAALLALELKADLLVLLSDVEGLYSGPPSDPNSKLIHTYIKEKHQNEITFGDKSRVGRGGMTAKVKAAVNAAYAGIPVIITSGFAAENIIKVLQGEHIGTLFHQNAHLWAPVKEVDAREMAVAARESSKCLRALSSQDRKKILLDIADALETNEKLIRTENEADVAAAQHAGYEKSLVARLALKPGKISSLANSIRLIANMEDPIWSIGYKLADGLVLEKTSSPIGVLLIIFESRPDALVQIASLAIRSGNGLLLKGGKEAKQSNAILHKVITEAIPDTVGGRLIGFVTSREEIPELLKLDDVIDLVIPRGSNKLVTQIKSSTKIPVLGHADGICHVYIDKSANMDMAKRIVMDAKIDYPAGCNAMETLLAHKDLMQSGGLNDIIVDLRTEGVTLYGGPRASSLLNIPEARTFHHEYSSLACTVEIVDDVYAAIEHINQHGSAHTDCIVAEANEVAEVFLRQVDSAAVFHNASTRFCDGARFGLGAEVGTSTSRIHARGPVGVEGLLTTRWLLRGSGQIVDGDKGITYIHKDLPIES</sequence>
<evidence type="ECO:0000256" key="3">
    <source>
        <dbReference type="ARBA" id="ARBA00005185"/>
    </source>
</evidence>
<dbReference type="SUPFAM" id="SSF53720">
    <property type="entry name" value="ALDH-like"/>
    <property type="match status" value="1"/>
</dbReference>
<dbReference type="InterPro" id="IPR001048">
    <property type="entry name" value="Asp/Glu/Uridylate_kinase"/>
</dbReference>
<evidence type="ECO:0000256" key="10">
    <source>
        <dbReference type="ARBA" id="ARBA00022777"/>
    </source>
</evidence>
<keyword evidence="7 17" id="KW-0641">Proline biosynthesis</keyword>
<dbReference type="InterPro" id="IPR016161">
    <property type="entry name" value="Ald_DH/histidinol_DH"/>
</dbReference>
<dbReference type="InterPro" id="IPR016163">
    <property type="entry name" value="Ald_DH_C"/>
</dbReference>
<dbReference type="Pfam" id="PF00171">
    <property type="entry name" value="Aldedh"/>
    <property type="match status" value="1"/>
</dbReference>
<comment type="caution">
    <text evidence="20">The sequence shown here is derived from an EMBL/GenBank/DDBJ whole genome shotgun (WGS) entry which is preliminary data.</text>
</comment>
<keyword evidence="21" id="KW-1185">Reference proteome</keyword>
<dbReference type="GO" id="GO:0008652">
    <property type="term" value="P:amino acid biosynthetic process"/>
    <property type="evidence" value="ECO:0007669"/>
    <property type="project" value="UniProtKB-KW"/>
</dbReference>
<organism evidence="20 21">
    <name type="scientific">Quillaja saponaria</name>
    <name type="common">Soap bark tree</name>
    <dbReference type="NCBI Taxonomy" id="32244"/>
    <lineage>
        <taxon>Eukaryota</taxon>
        <taxon>Viridiplantae</taxon>
        <taxon>Streptophyta</taxon>
        <taxon>Embryophyta</taxon>
        <taxon>Tracheophyta</taxon>
        <taxon>Spermatophyta</taxon>
        <taxon>Magnoliopsida</taxon>
        <taxon>eudicotyledons</taxon>
        <taxon>Gunneridae</taxon>
        <taxon>Pentapetalae</taxon>
        <taxon>rosids</taxon>
        <taxon>fabids</taxon>
        <taxon>Fabales</taxon>
        <taxon>Quillajaceae</taxon>
        <taxon>Quillaja</taxon>
    </lineage>
</organism>
<keyword evidence="12 17" id="KW-0521">NADP</keyword>
<evidence type="ECO:0000256" key="16">
    <source>
        <dbReference type="ARBA" id="ARBA00049141"/>
    </source>
</evidence>
<name>A0AAD7LV15_QUISA</name>
<dbReference type="GO" id="GO:0005737">
    <property type="term" value="C:cytoplasm"/>
    <property type="evidence" value="ECO:0007669"/>
    <property type="project" value="UniProtKB-UniRule"/>
</dbReference>
<dbReference type="PROSITE" id="PS01223">
    <property type="entry name" value="PROA"/>
    <property type="match status" value="1"/>
</dbReference>
<evidence type="ECO:0000256" key="6">
    <source>
        <dbReference type="ARBA" id="ARBA00022605"/>
    </source>
</evidence>
<evidence type="ECO:0000259" key="18">
    <source>
        <dbReference type="Pfam" id="PF00171"/>
    </source>
</evidence>
<evidence type="ECO:0000256" key="9">
    <source>
        <dbReference type="ARBA" id="ARBA00022741"/>
    </source>
</evidence>
<dbReference type="InterPro" id="IPR036393">
    <property type="entry name" value="AceGlu_kinase-like_sf"/>
</dbReference>
<dbReference type="PROSITE" id="PS00902">
    <property type="entry name" value="GLUTAMATE_5_KINASE"/>
    <property type="match status" value="1"/>
</dbReference>
<dbReference type="KEGG" id="qsa:O6P43_014371"/>
<dbReference type="AlphaFoldDB" id="A0AAD7LV15"/>
<accession>A0AAD7LV15</accession>
<feature type="domain" description="Aldehyde dehydrogenase" evidence="18">
    <location>
        <begin position="291"/>
        <end position="553"/>
    </location>
</feature>
<dbReference type="EC" id="2.7.2.11" evidence="17"/>
<dbReference type="HAMAP" id="MF_00456">
    <property type="entry name" value="ProB"/>
    <property type="match status" value="1"/>
</dbReference>
<evidence type="ECO:0000256" key="17">
    <source>
        <dbReference type="PIRNR" id="PIRNR036429"/>
    </source>
</evidence>
<dbReference type="InterPro" id="IPR016162">
    <property type="entry name" value="Ald_DH_N"/>
</dbReference>
<comment type="similarity">
    <text evidence="4 17">In the C-terminal section; belongs to the gamma-glutamyl phosphate reductase family.</text>
</comment>
<comment type="similarity">
    <text evidence="5 17">In the N-terminal section; belongs to the glutamate 5-kinase family.</text>
</comment>
<dbReference type="CDD" id="cd07079">
    <property type="entry name" value="ALDH_F18-19_ProA-GPR"/>
    <property type="match status" value="1"/>
</dbReference>
<comment type="function">
    <text evidence="1 17">P5CS plays a key role in proline biosynthesis, leading to osmoregulation in plants.</text>
</comment>
<dbReference type="FunFam" id="3.40.309.10:FF:000015">
    <property type="entry name" value="Delta-1-pyrroline-5-carboxylate synthase"/>
    <property type="match status" value="1"/>
</dbReference>
<feature type="domain" description="Aspartate/glutamate/uridylate kinase" evidence="19">
    <location>
        <begin position="15"/>
        <end position="260"/>
    </location>
</feature>
<evidence type="ECO:0000256" key="8">
    <source>
        <dbReference type="ARBA" id="ARBA00022679"/>
    </source>
</evidence>
<keyword evidence="14" id="KW-0511">Multifunctional enzyme</keyword>
<evidence type="ECO:0000256" key="15">
    <source>
        <dbReference type="ARBA" id="ARBA00049024"/>
    </source>
</evidence>
<dbReference type="NCBIfam" id="NF001221">
    <property type="entry name" value="PRK00197.1"/>
    <property type="match status" value="1"/>
</dbReference>
<dbReference type="GO" id="GO:0005524">
    <property type="term" value="F:ATP binding"/>
    <property type="evidence" value="ECO:0007669"/>
    <property type="project" value="UniProtKB-UniRule"/>
</dbReference>
<comment type="catalytic activity">
    <reaction evidence="15 17">
        <text>L-glutamate 5-semialdehyde + phosphate + NADP(+) = L-glutamyl 5-phosphate + NADPH + H(+)</text>
        <dbReference type="Rhea" id="RHEA:19541"/>
        <dbReference type="ChEBI" id="CHEBI:15378"/>
        <dbReference type="ChEBI" id="CHEBI:43474"/>
        <dbReference type="ChEBI" id="CHEBI:57783"/>
        <dbReference type="ChEBI" id="CHEBI:58066"/>
        <dbReference type="ChEBI" id="CHEBI:58274"/>
        <dbReference type="ChEBI" id="CHEBI:58349"/>
        <dbReference type="EC" id="1.2.1.41"/>
    </reaction>
</comment>
<keyword evidence="6 17" id="KW-0028">Amino-acid biosynthesis</keyword>
<dbReference type="PANTHER" id="PTHR11063:SF8">
    <property type="entry name" value="DELTA-1-PYRROLINE-5-CARBOXYLATE SYNTHASE"/>
    <property type="match status" value="1"/>
</dbReference>
<dbReference type="NCBIfam" id="TIGR01027">
    <property type="entry name" value="proB"/>
    <property type="match status" value="1"/>
</dbReference>
<dbReference type="Gene3D" id="3.40.309.10">
    <property type="entry name" value="Aldehyde Dehydrogenase, Chain A, domain 2"/>
    <property type="match status" value="1"/>
</dbReference>
<reference evidence="20" key="1">
    <citation type="journal article" date="2023" name="Science">
        <title>Elucidation of the pathway for biosynthesis of saponin adjuvants from the soapbark tree.</title>
        <authorList>
            <person name="Reed J."/>
            <person name="Orme A."/>
            <person name="El-Demerdash A."/>
            <person name="Owen C."/>
            <person name="Martin L.B.B."/>
            <person name="Misra R.C."/>
            <person name="Kikuchi S."/>
            <person name="Rejzek M."/>
            <person name="Martin A.C."/>
            <person name="Harkess A."/>
            <person name="Leebens-Mack J."/>
            <person name="Louveau T."/>
            <person name="Stephenson M.J."/>
            <person name="Osbourn A."/>
        </authorList>
    </citation>
    <scope>NUCLEOTIDE SEQUENCE</scope>
    <source>
        <strain evidence="20">S10</strain>
    </source>
</reference>
<dbReference type="InterPro" id="IPR019797">
    <property type="entry name" value="Glutamate_5-kinase_CS"/>
</dbReference>
<dbReference type="GO" id="GO:0004350">
    <property type="term" value="F:glutamate-5-semialdehyde dehydrogenase activity"/>
    <property type="evidence" value="ECO:0007669"/>
    <property type="project" value="UniProtKB-UniRule"/>
</dbReference>
<dbReference type="InterPro" id="IPR015590">
    <property type="entry name" value="Aldehyde_DH_dom"/>
</dbReference>
<evidence type="ECO:0000259" key="19">
    <source>
        <dbReference type="Pfam" id="PF00696"/>
    </source>
</evidence>
<gene>
    <name evidence="20" type="ORF">O6P43_014371</name>
</gene>
<evidence type="ECO:0000256" key="14">
    <source>
        <dbReference type="ARBA" id="ARBA00023268"/>
    </source>
</evidence>
<evidence type="ECO:0000256" key="7">
    <source>
        <dbReference type="ARBA" id="ARBA00022650"/>
    </source>
</evidence>
<evidence type="ECO:0000256" key="4">
    <source>
        <dbReference type="ARBA" id="ARBA00006300"/>
    </source>
</evidence>
<dbReference type="PANTHER" id="PTHR11063">
    <property type="entry name" value="GLUTAMATE SEMIALDEHYDE DEHYDROGENASE"/>
    <property type="match status" value="1"/>
</dbReference>
<dbReference type="SUPFAM" id="SSF53633">
    <property type="entry name" value="Carbamate kinase-like"/>
    <property type="match status" value="1"/>
</dbReference>
<dbReference type="NCBIfam" id="TIGR00407">
    <property type="entry name" value="proA"/>
    <property type="match status" value="1"/>
</dbReference>
<keyword evidence="9 17" id="KW-0547">Nucleotide-binding</keyword>
<evidence type="ECO:0000313" key="21">
    <source>
        <dbReference type="Proteomes" id="UP001163823"/>
    </source>
</evidence>
<dbReference type="InterPro" id="IPR005715">
    <property type="entry name" value="Glu_5kinase/COase_Synthase"/>
</dbReference>
<keyword evidence="10 17" id="KW-0418">Kinase</keyword>
<dbReference type="Pfam" id="PF00696">
    <property type="entry name" value="AA_kinase"/>
    <property type="match status" value="1"/>
</dbReference>
<comment type="pathway">
    <text evidence="3 17">Amino-acid biosynthesis; L-proline biosynthesis; L-glutamate 5-semialdehyde from L-glutamate: step 1/2.</text>
</comment>
<dbReference type="Gene3D" id="3.40.1160.10">
    <property type="entry name" value="Acetylglutamate kinase-like"/>
    <property type="match status" value="1"/>
</dbReference>
<evidence type="ECO:0000256" key="11">
    <source>
        <dbReference type="ARBA" id="ARBA00022840"/>
    </source>
</evidence>
<dbReference type="EC" id="1.2.1.41" evidence="17"/>
<keyword evidence="11 17" id="KW-0067">ATP-binding</keyword>